<feature type="region of interest" description="Disordered" evidence="7">
    <location>
        <begin position="840"/>
        <end position="869"/>
    </location>
</feature>
<evidence type="ECO:0000259" key="8">
    <source>
        <dbReference type="PROSITE" id="PS50109"/>
    </source>
</evidence>
<evidence type="ECO:0000313" key="10">
    <source>
        <dbReference type="EMBL" id="RSH94162.1"/>
    </source>
</evidence>
<feature type="compositionally biased region" description="Basic and acidic residues" evidence="7">
    <location>
        <begin position="157"/>
        <end position="194"/>
    </location>
</feature>
<feature type="domain" description="Response regulatory" evidence="9">
    <location>
        <begin position="1399"/>
        <end position="1518"/>
    </location>
</feature>
<feature type="domain" description="Histidine kinase" evidence="8">
    <location>
        <begin position="814"/>
        <end position="1105"/>
    </location>
</feature>
<dbReference type="SUPFAM" id="SSF55874">
    <property type="entry name" value="ATPase domain of HSP90 chaperone/DNA topoisomerase II/histidine kinase"/>
    <property type="match status" value="1"/>
</dbReference>
<dbReference type="InterPro" id="IPR003661">
    <property type="entry name" value="HisK_dim/P_dom"/>
</dbReference>
<dbReference type="Gene3D" id="1.10.287.130">
    <property type="match status" value="1"/>
</dbReference>
<sequence length="1611" mass="175405">MEETGATSRRAGNSVGRAQERPRTAVEWDEFINRYIVGDFDHHNFAGPSSSPSPPLAELAEQLRQAGGHTPANELVAQQRKSGTDSRTSNSAASSNSHPASTILTVPTIVSRPFVTATEVTTDTEYNDYHPDLSSAGPSNQDPAIPNVPPDELFPDDTAREEERRRQFNESRRRQHQEQEDHRMTRAHLEQLEKDQEEAQVDADDEDGGTGWRRESKEGRRRRLQKAQLARAGKAFSHMSSDDDDNPLGSPGRRRFPAQRSMTSYKSTRSHSPSESVIPSVFTNSMGAVLVESGTNTTPSASHPDLTYNHVAERQRICEFYEAHGFMPAPKQTPDALRRRLRVIRRLGLEKPDEYHKQTLNRFTRLAVSIFKSKVAVVSIIGREQQTFLSEIGLDQDSTDLETSFCCHTVLGSGEQCMIVPNAAKDWRFRNNPFTAAGQGPFQFYAGAPLRIGKGSKAAIIGSMCIIDDKPRSFNEAERQLFMDLADCVVSELELLYSRQASIESAKLHRISVDFVQRSLKNRPTERAGQSRPGGTGTTSSSSTGKFKEGADRHQSDEEIDVYDEACREIRVALDAYAVAVIDLSQFHLFYPAYQNSSTSGMSTGRAGSTCGPTNWSGSGTPGSRPKGAAPKPSTASMPTDNTVCYAKSSGSLRAKDTYSVSDPLAPSRSPQVLFIPSRPRNSKAPKQSGSDDVSPRILGVKPDSCFQAACGSGIQLRERWLCLQLHFVAGHAQDHLRLHRQPRQGTETSMAMPVFGFDNQVAFAIAAGWTDPLYTYPAGAMQFVETIAGSLLASVMKEKLHLAERAQLNFAAAASHELRTPLHQINAAAALLRDSLRAAMGEPSSEEDLDPTAASASTSPRCPPPTPVKVSLEDQIEALAQLETIETNGLALGHILENIIDTLDIGRMSERLDGNGDLQPSVPATSGGRVSDFSAVLEGIIKDTVDLETKSRSVAGAKSLEDVEIILEVSPRVRGRWLMTDDAGPLARALGLIIHNACKFTDKGYVHVTVQDASPDAVLPAGYDNSIKMSTVLIDIKDSGRGMSAEFLDVEVLRPFSKADRFMPGTGLGLGLAQRIIEILGGKLAIASSLGKGTLVHVEIPLHLLNDNDFDQEGLDDNADLPPQPRSPVRQDGIYLAGFDSGDPGVRRVGRSLLRQLKLLFCRVVDNIRFASLIVLPEGSLTDEELAQLASSARPNVEIIYLASTTSHRASPRLAASASSAAASAAGCLSCIPTTRLFRPLCPSVVRRIKQPAERRPPQHENYVSPVVGGEGARWDDNGGRRGSISGPTDEGEELVPSPPHGPRAQISDDIDHDHLTSPAWTSSELSSGPPAPRSHSRAGNHKSSKSRMRDRTPRLDLREGASDPLMAVGTDEPNEDPRPGMKHLRSEMGGKGSGPLRVLVVEDNPVNRKILTTMLKRVACRFAEAGDGNDAVITFNAFHPDLVLLDINMPIKDGFQAAAEMREIEHAQGRRSARIIAVTALSGETHRRKGIEASIDLWLVKPCVACHFAEAVDGVGAVIIFDAFQPDLVLLDINMPVKDGFQAAVEMRQIEQKQGRKGARVIAVTALFGEAHRRKGINASIDSWLVKPVGIKQLKDEVEKMIVKDEEDE</sequence>
<feature type="compositionally biased region" description="Basic residues" evidence="7">
    <location>
        <begin position="1336"/>
        <end position="1348"/>
    </location>
</feature>
<dbReference type="SUPFAM" id="SSF55781">
    <property type="entry name" value="GAF domain-like"/>
    <property type="match status" value="1"/>
</dbReference>
<feature type="compositionally biased region" description="Polar residues" evidence="7">
    <location>
        <begin position="260"/>
        <end position="278"/>
    </location>
</feature>
<proteinExistence type="predicted"/>
<feature type="compositionally biased region" description="Basic and acidic residues" evidence="7">
    <location>
        <begin position="1377"/>
        <end position="1390"/>
    </location>
</feature>
<dbReference type="OrthoDB" id="21225at2759"/>
<dbReference type="GO" id="GO:0005886">
    <property type="term" value="C:plasma membrane"/>
    <property type="evidence" value="ECO:0007669"/>
    <property type="project" value="TreeGrafter"/>
</dbReference>
<dbReference type="InterPro" id="IPR036097">
    <property type="entry name" value="HisK_dim/P_sf"/>
</dbReference>
<evidence type="ECO:0000256" key="2">
    <source>
        <dbReference type="ARBA" id="ARBA00012438"/>
    </source>
</evidence>
<dbReference type="SMART" id="SM00387">
    <property type="entry name" value="HATPase_c"/>
    <property type="match status" value="1"/>
</dbReference>
<keyword evidence="3 6" id="KW-0597">Phosphoprotein</keyword>
<dbReference type="Gene3D" id="3.30.450.40">
    <property type="match status" value="1"/>
</dbReference>
<feature type="region of interest" description="Disordered" evidence="7">
    <location>
        <begin position="1"/>
        <end position="24"/>
    </location>
</feature>
<dbReference type="PRINTS" id="PR00344">
    <property type="entry name" value="BCTRLSENSOR"/>
</dbReference>
<feature type="region of interest" description="Disordered" evidence="7">
    <location>
        <begin position="125"/>
        <end position="278"/>
    </location>
</feature>
<organism evidence="10 11">
    <name type="scientific">Saitozyma podzolica</name>
    <dbReference type="NCBI Taxonomy" id="1890683"/>
    <lineage>
        <taxon>Eukaryota</taxon>
        <taxon>Fungi</taxon>
        <taxon>Dikarya</taxon>
        <taxon>Basidiomycota</taxon>
        <taxon>Agaricomycotina</taxon>
        <taxon>Tremellomycetes</taxon>
        <taxon>Tremellales</taxon>
        <taxon>Trimorphomycetaceae</taxon>
        <taxon>Saitozyma</taxon>
    </lineage>
</organism>
<dbReference type="Gene3D" id="3.40.50.2300">
    <property type="match status" value="2"/>
</dbReference>
<feature type="compositionally biased region" description="Polar residues" evidence="7">
    <location>
        <begin position="634"/>
        <end position="643"/>
    </location>
</feature>
<dbReference type="InterPro" id="IPR004358">
    <property type="entry name" value="Sig_transdc_His_kin-like_C"/>
</dbReference>
<dbReference type="CDD" id="cd00082">
    <property type="entry name" value="HisKA"/>
    <property type="match status" value="1"/>
</dbReference>
<dbReference type="CDD" id="cd17546">
    <property type="entry name" value="REC_hyHK_CKI1_RcsC-like"/>
    <property type="match status" value="1"/>
</dbReference>
<feature type="region of interest" description="Disordered" evidence="7">
    <location>
        <begin position="522"/>
        <end position="557"/>
    </location>
</feature>
<comment type="catalytic activity">
    <reaction evidence="1">
        <text>ATP + protein L-histidine = ADP + protein N-phospho-L-histidine.</text>
        <dbReference type="EC" id="2.7.13.3"/>
    </reaction>
</comment>
<protein>
    <recommendedName>
        <fullName evidence="2">histidine kinase</fullName>
        <ecNumber evidence="2">2.7.13.3</ecNumber>
    </recommendedName>
</protein>
<dbReference type="SUPFAM" id="SSF52172">
    <property type="entry name" value="CheY-like"/>
    <property type="match status" value="2"/>
</dbReference>
<evidence type="ECO:0000256" key="1">
    <source>
        <dbReference type="ARBA" id="ARBA00000085"/>
    </source>
</evidence>
<feature type="compositionally biased region" description="Basic and acidic residues" evidence="7">
    <location>
        <begin position="1349"/>
        <end position="1363"/>
    </location>
</feature>
<dbReference type="Pfam" id="PF02518">
    <property type="entry name" value="HATPase_c"/>
    <property type="match status" value="1"/>
</dbReference>
<comment type="caution">
    <text evidence="10">The sequence shown here is derived from an EMBL/GenBank/DDBJ whole genome shotgun (WGS) entry which is preliminary data.</text>
</comment>
<feature type="modified residue" description="4-aspartylphosphate" evidence="6">
    <location>
        <position position="1534"/>
    </location>
</feature>
<keyword evidence="11" id="KW-1185">Reference proteome</keyword>
<dbReference type="PROSITE" id="PS50110">
    <property type="entry name" value="RESPONSE_REGULATORY"/>
    <property type="match status" value="2"/>
</dbReference>
<evidence type="ECO:0000313" key="11">
    <source>
        <dbReference type="Proteomes" id="UP000279259"/>
    </source>
</evidence>
<keyword evidence="5" id="KW-0418">Kinase</keyword>
<evidence type="ECO:0000256" key="7">
    <source>
        <dbReference type="SAM" id="MobiDB-lite"/>
    </source>
</evidence>
<feature type="region of interest" description="Disordered" evidence="7">
    <location>
        <begin position="1253"/>
        <end position="1393"/>
    </location>
</feature>
<dbReference type="InterPro" id="IPR011006">
    <property type="entry name" value="CheY-like_superfamily"/>
</dbReference>
<feature type="region of interest" description="Disordered" evidence="7">
    <location>
        <begin position="598"/>
        <end position="643"/>
    </location>
</feature>
<feature type="modified residue" description="4-aspartylphosphate" evidence="6">
    <location>
        <position position="1448"/>
    </location>
</feature>
<accession>A0A427YSV3</accession>
<evidence type="ECO:0000256" key="4">
    <source>
        <dbReference type="ARBA" id="ARBA00022679"/>
    </source>
</evidence>
<dbReference type="InterPro" id="IPR036890">
    <property type="entry name" value="HATPase_C_sf"/>
</dbReference>
<dbReference type="EC" id="2.7.13.3" evidence="2"/>
<reference evidence="10 11" key="1">
    <citation type="submission" date="2018-11" db="EMBL/GenBank/DDBJ databases">
        <title>Genome sequence of Saitozyma podzolica DSM 27192.</title>
        <authorList>
            <person name="Aliyu H."/>
            <person name="Gorte O."/>
            <person name="Ochsenreither K."/>
        </authorList>
    </citation>
    <scope>NUCLEOTIDE SEQUENCE [LARGE SCALE GENOMIC DNA]</scope>
    <source>
        <strain evidence="10 11">DSM 27192</strain>
    </source>
</reference>
<dbReference type="InterPro" id="IPR029016">
    <property type="entry name" value="GAF-like_dom_sf"/>
</dbReference>
<evidence type="ECO:0000256" key="6">
    <source>
        <dbReference type="PROSITE-ProRule" id="PRU00169"/>
    </source>
</evidence>
<dbReference type="GO" id="GO:0000155">
    <property type="term" value="F:phosphorelay sensor kinase activity"/>
    <property type="evidence" value="ECO:0007669"/>
    <property type="project" value="InterPro"/>
</dbReference>
<dbReference type="PANTHER" id="PTHR43047:SF72">
    <property type="entry name" value="OSMOSENSING HISTIDINE PROTEIN KINASE SLN1"/>
    <property type="match status" value="1"/>
</dbReference>
<dbReference type="Pfam" id="PF00072">
    <property type="entry name" value="Response_reg"/>
    <property type="match status" value="1"/>
</dbReference>
<feature type="compositionally biased region" description="Polar residues" evidence="7">
    <location>
        <begin position="79"/>
        <end position="88"/>
    </location>
</feature>
<keyword evidence="4" id="KW-0808">Transferase</keyword>
<dbReference type="SUPFAM" id="SSF47384">
    <property type="entry name" value="Homodimeric domain of signal transducing histidine kinase"/>
    <property type="match status" value="1"/>
</dbReference>
<name>A0A427YSV3_9TREE</name>
<evidence type="ECO:0000259" key="9">
    <source>
        <dbReference type="PROSITE" id="PS50110"/>
    </source>
</evidence>
<dbReference type="InterPro" id="IPR001789">
    <property type="entry name" value="Sig_transdc_resp-reg_receiver"/>
</dbReference>
<feature type="compositionally biased region" description="Acidic residues" evidence="7">
    <location>
        <begin position="195"/>
        <end position="208"/>
    </location>
</feature>
<dbReference type="EMBL" id="RSCD01000002">
    <property type="protein sequence ID" value="RSH94162.1"/>
    <property type="molecule type" value="Genomic_DNA"/>
</dbReference>
<dbReference type="PROSITE" id="PS50109">
    <property type="entry name" value="HIS_KIN"/>
    <property type="match status" value="1"/>
</dbReference>
<dbReference type="STRING" id="1890683.A0A427YSV3"/>
<evidence type="ECO:0000256" key="5">
    <source>
        <dbReference type="ARBA" id="ARBA00022777"/>
    </source>
</evidence>
<dbReference type="SMART" id="SM00388">
    <property type="entry name" value="HisKA"/>
    <property type="match status" value="1"/>
</dbReference>
<dbReference type="Pfam" id="PF00512">
    <property type="entry name" value="HisKA"/>
    <property type="match status" value="1"/>
</dbReference>
<feature type="domain" description="Response regulatory" evidence="9">
    <location>
        <begin position="1515"/>
        <end position="1604"/>
    </location>
</feature>
<evidence type="ECO:0000256" key="3">
    <source>
        <dbReference type="ARBA" id="ARBA00022553"/>
    </source>
</evidence>
<feature type="compositionally biased region" description="Polar residues" evidence="7">
    <location>
        <begin position="598"/>
        <end position="619"/>
    </location>
</feature>
<dbReference type="Proteomes" id="UP000279259">
    <property type="component" value="Unassembled WGS sequence"/>
</dbReference>
<feature type="region of interest" description="Disordered" evidence="7">
    <location>
        <begin position="62"/>
        <end position="100"/>
    </location>
</feature>
<dbReference type="InterPro" id="IPR003594">
    <property type="entry name" value="HATPase_dom"/>
</dbReference>
<feature type="compositionally biased region" description="Polar residues" evidence="7">
    <location>
        <begin position="1"/>
        <end position="11"/>
    </location>
</feature>
<feature type="compositionally biased region" description="Basic and acidic residues" evidence="7">
    <location>
        <begin position="546"/>
        <end position="557"/>
    </location>
</feature>
<dbReference type="InterPro" id="IPR005467">
    <property type="entry name" value="His_kinase_dom"/>
</dbReference>
<dbReference type="Gene3D" id="3.30.565.10">
    <property type="entry name" value="Histidine kinase-like ATPase, C-terminal domain"/>
    <property type="match status" value="1"/>
</dbReference>
<dbReference type="SMART" id="SM00448">
    <property type="entry name" value="REC"/>
    <property type="match status" value="2"/>
</dbReference>
<dbReference type="PANTHER" id="PTHR43047">
    <property type="entry name" value="TWO-COMPONENT HISTIDINE PROTEIN KINASE"/>
    <property type="match status" value="1"/>
</dbReference>
<dbReference type="GO" id="GO:0009927">
    <property type="term" value="F:histidine phosphotransfer kinase activity"/>
    <property type="evidence" value="ECO:0007669"/>
    <property type="project" value="TreeGrafter"/>
</dbReference>
<feature type="region of interest" description="Disordered" evidence="7">
    <location>
        <begin position="658"/>
        <end position="696"/>
    </location>
</feature>
<gene>
    <name evidence="10" type="ORF">EHS25_003965</name>
</gene>